<dbReference type="GO" id="GO:0017004">
    <property type="term" value="P:cytochrome complex assembly"/>
    <property type="evidence" value="ECO:0007669"/>
    <property type="project" value="UniProtKB-KW"/>
</dbReference>
<dbReference type="GO" id="GO:0005886">
    <property type="term" value="C:plasma membrane"/>
    <property type="evidence" value="ECO:0007669"/>
    <property type="project" value="TreeGrafter"/>
</dbReference>
<dbReference type="SMART" id="SM00028">
    <property type="entry name" value="TPR"/>
    <property type="match status" value="2"/>
</dbReference>
<dbReference type="InterPro" id="IPR056413">
    <property type="entry name" value="TPR_CcmH_CycH"/>
</dbReference>
<evidence type="ECO:0000256" key="4">
    <source>
        <dbReference type="ARBA" id="ARBA00022803"/>
    </source>
</evidence>
<dbReference type="AlphaFoldDB" id="A0A2G4YQA7"/>
<feature type="transmembrane region" description="Helical" evidence="7">
    <location>
        <begin position="94"/>
        <end position="114"/>
    </location>
</feature>
<evidence type="ECO:0000256" key="5">
    <source>
        <dbReference type="PROSITE-ProRule" id="PRU00339"/>
    </source>
</evidence>
<dbReference type="RefSeq" id="WP_099473528.1">
    <property type="nucleotide sequence ID" value="NZ_CAXBMK010000003.1"/>
</dbReference>
<name>A0A2G4YQA7_9PROT</name>
<keyword evidence="4 5" id="KW-0802">TPR repeat</keyword>
<evidence type="ECO:0000256" key="2">
    <source>
        <dbReference type="ARBA" id="ARBA00022737"/>
    </source>
</evidence>
<keyword evidence="7" id="KW-0812">Transmembrane</keyword>
<evidence type="ECO:0000256" key="3">
    <source>
        <dbReference type="ARBA" id="ARBA00022748"/>
    </source>
</evidence>
<evidence type="ECO:0000256" key="6">
    <source>
        <dbReference type="SAM" id="Coils"/>
    </source>
</evidence>
<evidence type="ECO:0000256" key="7">
    <source>
        <dbReference type="SAM" id="Phobius"/>
    </source>
</evidence>
<evidence type="ECO:0000313" key="9">
    <source>
        <dbReference type="EMBL" id="PHZ84512.1"/>
    </source>
</evidence>
<organism evidence="9 10">
    <name type="scientific">Paremcibacter congregatus</name>
    <dbReference type="NCBI Taxonomy" id="2043170"/>
    <lineage>
        <taxon>Bacteria</taxon>
        <taxon>Pseudomonadati</taxon>
        <taxon>Pseudomonadota</taxon>
        <taxon>Alphaproteobacteria</taxon>
        <taxon>Emcibacterales</taxon>
        <taxon>Emcibacteraceae</taxon>
        <taxon>Paremcibacter</taxon>
    </lineage>
</organism>
<dbReference type="PANTHER" id="PTHR47870">
    <property type="entry name" value="CYTOCHROME C-TYPE BIOGENESIS PROTEIN CCMH"/>
    <property type="match status" value="1"/>
</dbReference>
<evidence type="ECO:0000256" key="1">
    <source>
        <dbReference type="ARBA" id="ARBA00004196"/>
    </source>
</evidence>
<dbReference type="GO" id="GO:0030313">
    <property type="term" value="C:cell envelope"/>
    <property type="evidence" value="ECO:0007669"/>
    <property type="project" value="UniProtKB-SubCell"/>
</dbReference>
<comment type="caution">
    <text evidence="9">The sequence shown here is derived from an EMBL/GenBank/DDBJ whole genome shotgun (WGS) entry which is preliminary data.</text>
</comment>
<feature type="repeat" description="TPR" evidence="5">
    <location>
        <begin position="163"/>
        <end position="196"/>
    </location>
</feature>
<proteinExistence type="predicted"/>
<dbReference type="EMBL" id="PDEM01000024">
    <property type="protein sequence ID" value="PHZ84512.1"/>
    <property type="molecule type" value="Genomic_DNA"/>
</dbReference>
<gene>
    <name evidence="9" type="primary">ccmI</name>
    <name evidence="9" type="ORF">CRD36_11950</name>
</gene>
<keyword evidence="7" id="KW-1133">Transmembrane helix</keyword>
<feature type="coiled-coil region" evidence="6">
    <location>
        <begin position="41"/>
        <end position="80"/>
    </location>
</feature>
<keyword evidence="10" id="KW-1185">Reference proteome</keyword>
<dbReference type="SUPFAM" id="SSF48452">
    <property type="entry name" value="TPR-like"/>
    <property type="match status" value="1"/>
</dbReference>
<feature type="domain" description="Cytochrome c-type biogenesis protein H TPR" evidence="8">
    <location>
        <begin position="150"/>
        <end position="261"/>
    </location>
</feature>
<dbReference type="Proteomes" id="UP000229730">
    <property type="component" value="Unassembled WGS sequence"/>
</dbReference>
<dbReference type="InterPro" id="IPR019734">
    <property type="entry name" value="TPR_rpt"/>
</dbReference>
<dbReference type="Gene3D" id="1.25.40.10">
    <property type="entry name" value="Tetratricopeptide repeat domain"/>
    <property type="match status" value="2"/>
</dbReference>
<dbReference type="Pfam" id="PF23914">
    <property type="entry name" value="TPR_CcmH_CycH"/>
    <property type="match status" value="1"/>
</dbReference>
<keyword evidence="7" id="KW-0472">Membrane</keyword>
<protein>
    <submittedName>
        <fullName evidence="9">C-type cytochrome biogenesis protein CcmI</fullName>
    </submittedName>
</protein>
<dbReference type="InParanoid" id="A0A2G4YQA7"/>
<dbReference type="InterPro" id="IPR011990">
    <property type="entry name" value="TPR-like_helical_dom_sf"/>
</dbReference>
<keyword evidence="3" id="KW-0201">Cytochrome c-type biogenesis</keyword>
<dbReference type="PROSITE" id="PS50005">
    <property type="entry name" value="TPR"/>
    <property type="match status" value="1"/>
</dbReference>
<keyword evidence="2" id="KW-0677">Repeat</keyword>
<dbReference type="PANTHER" id="PTHR47870:SF1">
    <property type="entry name" value="CYTOCHROME C-TYPE BIOGENESIS PROTEIN CCMH"/>
    <property type="match status" value="1"/>
</dbReference>
<evidence type="ECO:0000313" key="10">
    <source>
        <dbReference type="Proteomes" id="UP000229730"/>
    </source>
</evidence>
<sequence length="384" mass="41854">MFWIFLVLALIAAIAMVLLPMFRQAKDRSSAPAPQRPGRNIDVYKAQLEELEADLQDGRLNVAEANAARLEIERRLLKSAAEQQQPTTGAQTSVAFLAVLTVVILLASGAFYLMTGSAGMPDFPLKDQKHSATAQASESPEAAQRDGEIVALLATLQKTPDDAGSWRKLGQLYSRAQDRVGAAHAFQKWHELAPDDPTAAVVYGESLIMLSNGRVSPAALLVLRQAAALQPRNPGVRHYLALADYQAGEVTQALASWKALEADSAEGAPWLGQLRAWMRRAEQDLGMVPDTQTAVAPALSAEDRDAIGNMSKSEQMDMIRSMVGRLQAKMEANPENVEGWFRLAKAYMVLGDKPQAIRALEQAAPHADAELQSEIKKQLEILRK</sequence>
<comment type="subcellular location">
    <subcellularLocation>
        <location evidence="1">Cell envelope</location>
    </subcellularLocation>
</comment>
<dbReference type="InterPro" id="IPR051263">
    <property type="entry name" value="C-type_cytochrome_biogenesis"/>
</dbReference>
<accession>A0A2G4YQA7</accession>
<keyword evidence="6" id="KW-0175">Coiled coil</keyword>
<dbReference type="OrthoDB" id="9815847at2"/>
<dbReference type="NCBIfam" id="TIGR03142">
    <property type="entry name" value="cytochro_ccmI"/>
    <property type="match status" value="1"/>
</dbReference>
<evidence type="ECO:0000259" key="8">
    <source>
        <dbReference type="Pfam" id="PF23914"/>
    </source>
</evidence>
<reference evidence="9 10" key="1">
    <citation type="submission" date="2017-10" db="EMBL/GenBank/DDBJ databases">
        <title>Frigbacter circumglobatus gen. nov. sp. nov., isolated from sediment cultured in situ.</title>
        <authorList>
            <person name="Zhao Z."/>
        </authorList>
    </citation>
    <scope>NUCLEOTIDE SEQUENCE [LARGE SCALE GENOMIC DNA]</scope>
    <source>
        <strain evidence="9 10">ZYL</strain>
    </source>
</reference>
<dbReference type="InterPro" id="IPR017560">
    <property type="entry name" value="Cyt_c_biogenesis_CcmI"/>
</dbReference>